<evidence type="ECO:0000313" key="10">
    <source>
        <dbReference type="EMBL" id="QMU96533.1"/>
    </source>
</evidence>
<feature type="transmembrane region" description="Helical" evidence="7">
    <location>
        <begin position="80"/>
        <end position="98"/>
    </location>
</feature>
<evidence type="ECO:0000256" key="7">
    <source>
        <dbReference type="SAM" id="Phobius"/>
    </source>
</evidence>
<dbReference type="GO" id="GO:0004190">
    <property type="term" value="F:aspartic-type endopeptidase activity"/>
    <property type="evidence" value="ECO:0007669"/>
    <property type="project" value="InterPro"/>
</dbReference>
<feature type="transmembrane region" description="Helical" evidence="7">
    <location>
        <begin position="150"/>
        <end position="173"/>
    </location>
</feature>
<comment type="subcellular location">
    <subcellularLocation>
        <location evidence="1">Cell membrane</location>
        <topology evidence="1">Multi-pass membrane protein</topology>
    </subcellularLocation>
</comment>
<evidence type="ECO:0000256" key="3">
    <source>
        <dbReference type="ARBA" id="ARBA00022475"/>
    </source>
</evidence>
<dbReference type="GO" id="GO:0005886">
    <property type="term" value="C:plasma membrane"/>
    <property type="evidence" value="ECO:0007669"/>
    <property type="project" value="UniProtKB-SubCell"/>
</dbReference>
<evidence type="ECO:0000259" key="9">
    <source>
        <dbReference type="Pfam" id="PF06750"/>
    </source>
</evidence>
<evidence type="ECO:0000256" key="1">
    <source>
        <dbReference type="ARBA" id="ARBA00004651"/>
    </source>
</evidence>
<dbReference type="GO" id="GO:0006465">
    <property type="term" value="P:signal peptide processing"/>
    <property type="evidence" value="ECO:0007669"/>
    <property type="project" value="TreeGrafter"/>
</dbReference>
<reference evidence="10 11" key="1">
    <citation type="journal article" date="2020" name="Front. Microbiol.">
        <title>Design of Bacterial Strain-Specific qPCR Assays Using NGS Data and Publicly Available Resources and Its Application to Track Biocontrol Strains.</title>
        <authorList>
            <person name="Hernandez I."/>
            <person name="Sant C."/>
            <person name="Martinez R."/>
            <person name="Fernandez C."/>
        </authorList>
    </citation>
    <scope>NUCLEOTIDE SEQUENCE [LARGE SCALE GENOMIC DNA]</scope>
    <source>
        <strain evidence="10 11">B24</strain>
    </source>
</reference>
<feature type="transmembrane region" description="Helical" evidence="7">
    <location>
        <begin position="118"/>
        <end position="138"/>
    </location>
</feature>
<feature type="domain" description="Prepilin type IV endopeptidase peptidase" evidence="8">
    <location>
        <begin position="126"/>
        <end position="260"/>
    </location>
</feature>
<feature type="domain" description="Prepilin peptidase A24 N-terminal" evidence="9">
    <location>
        <begin position="14"/>
        <end position="93"/>
    </location>
</feature>
<dbReference type="Pfam" id="PF01478">
    <property type="entry name" value="Peptidase_A24"/>
    <property type="match status" value="1"/>
</dbReference>
<dbReference type="RefSeq" id="WP_182255038.1">
    <property type="nucleotide sequence ID" value="NZ_CP043732.1"/>
</dbReference>
<dbReference type="Gene3D" id="1.20.120.1220">
    <property type="match status" value="1"/>
</dbReference>
<gene>
    <name evidence="10" type="ORF">FVO59_04405</name>
</gene>
<dbReference type="PANTHER" id="PTHR30487">
    <property type="entry name" value="TYPE 4 PREPILIN-LIKE PROTEINS LEADER PEPTIDE-PROCESSING ENZYME"/>
    <property type="match status" value="1"/>
</dbReference>
<dbReference type="AlphaFoldDB" id="A0A7D7WG81"/>
<evidence type="ECO:0000259" key="8">
    <source>
        <dbReference type="Pfam" id="PF01478"/>
    </source>
</evidence>
<evidence type="ECO:0000256" key="2">
    <source>
        <dbReference type="ARBA" id="ARBA00005801"/>
    </source>
</evidence>
<comment type="similarity">
    <text evidence="2">Belongs to the peptidase A24 family.</text>
</comment>
<dbReference type="InterPro" id="IPR000045">
    <property type="entry name" value="Prepilin_IV_endopep_pep"/>
</dbReference>
<dbReference type="InterPro" id="IPR010627">
    <property type="entry name" value="Prepilin_pept_A24_N"/>
</dbReference>
<keyword evidence="4 7" id="KW-0812">Transmembrane</keyword>
<name>A0A7D7WG81_9MICO</name>
<dbReference type="InterPro" id="IPR050882">
    <property type="entry name" value="Prepilin_peptidase/N-MTase"/>
</dbReference>
<evidence type="ECO:0000256" key="6">
    <source>
        <dbReference type="ARBA" id="ARBA00023136"/>
    </source>
</evidence>
<protein>
    <submittedName>
        <fullName evidence="10">Prepilin peptidase</fullName>
    </submittedName>
</protein>
<dbReference type="PANTHER" id="PTHR30487:SF0">
    <property type="entry name" value="PREPILIN LEADER PEPTIDASE_N-METHYLTRANSFERASE-RELATED"/>
    <property type="match status" value="1"/>
</dbReference>
<keyword evidence="3" id="KW-1003">Cell membrane</keyword>
<dbReference type="EMBL" id="CP043732">
    <property type="protein sequence ID" value="QMU96533.1"/>
    <property type="molecule type" value="Genomic_DNA"/>
</dbReference>
<evidence type="ECO:0000256" key="4">
    <source>
        <dbReference type="ARBA" id="ARBA00022692"/>
    </source>
</evidence>
<feature type="transmembrane region" description="Helical" evidence="7">
    <location>
        <begin position="193"/>
        <end position="217"/>
    </location>
</feature>
<evidence type="ECO:0000313" key="11">
    <source>
        <dbReference type="Proteomes" id="UP000515708"/>
    </source>
</evidence>
<feature type="transmembrane region" description="Helical" evidence="7">
    <location>
        <begin position="276"/>
        <end position="299"/>
    </location>
</feature>
<sequence>MTAAAVVLIVVAGLYGLVIGSFLNVVAYRVPAGIPLIRESRCPSCAARIRWWQNVPVFGWLALRGRCAACGAQIPARYPVVEALTGVLFAAVTAGVAVSRPLDARPVDGMLWLGTAEFWGVLIALLVFLSLSIALTLIDLDSRRLPNAIVLPGWATIIALLLITTVLTGLLPAEGGLEGGSDARTGSWDRIDWGPLLRAVVGGVALFAFYFVVRLISPRGMGGGDVKLAGLVGTMLGWFGWGALIVGAFAAFLLGGLLGVVMMLTGRAGGKTAIPFGPWMLAGAWVGILIGEPVGRWYLGLMS</sequence>
<feature type="transmembrane region" description="Helical" evidence="7">
    <location>
        <begin position="6"/>
        <end position="28"/>
    </location>
</feature>
<keyword evidence="6 7" id="KW-0472">Membrane</keyword>
<feature type="transmembrane region" description="Helical" evidence="7">
    <location>
        <begin position="238"/>
        <end position="264"/>
    </location>
</feature>
<dbReference type="Proteomes" id="UP000515708">
    <property type="component" value="Chromosome"/>
</dbReference>
<proteinExistence type="inferred from homology"/>
<organism evidence="10 11">
    <name type="scientific">Microbacterium esteraromaticum</name>
    <dbReference type="NCBI Taxonomy" id="57043"/>
    <lineage>
        <taxon>Bacteria</taxon>
        <taxon>Bacillati</taxon>
        <taxon>Actinomycetota</taxon>
        <taxon>Actinomycetes</taxon>
        <taxon>Micrococcales</taxon>
        <taxon>Microbacteriaceae</taxon>
        <taxon>Microbacterium</taxon>
    </lineage>
</organism>
<keyword evidence="5 7" id="KW-1133">Transmembrane helix</keyword>
<accession>A0A7D7WG81</accession>
<evidence type="ECO:0000256" key="5">
    <source>
        <dbReference type="ARBA" id="ARBA00022989"/>
    </source>
</evidence>
<dbReference type="Pfam" id="PF06750">
    <property type="entry name" value="A24_N_bact"/>
    <property type="match status" value="1"/>
</dbReference>